<dbReference type="Pfam" id="PF00658">
    <property type="entry name" value="MLLE"/>
    <property type="match status" value="1"/>
</dbReference>
<organism evidence="8 9">
    <name type="scientific">Tetrahymena thermophila (strain SB210)</name>
    <dbReference type="NCBI Taxonomy" id="312017"/>
    <lineage>
        <taxon>Eukaryota</taxon>
        <taxon>Sar</taxon>
        <taxon>Alveolata</taxon>
        <taxon>Ciliophora</taxon>
        <taxon>Intramacronucleata</taxon>
        <taxon>Oligohymenophorea</taxon>
        <taxon>Hymenostomatida</taxon>
        <taxon>Tetrahymenina</taxon>
        <taxon>Tetrahymenidae</taxon>
        <taxon>Tetrahymena</taxon>
    </lineage>
</organism>
<evidence type="ECO:0000256" key="5">
    <source>
        <dbReference type="SAM" id="MobiDB-lite"/>
    </source>
</evidence>
<evidence type="ECO:0000256" key="2">
    <source>
        <dbReference type="ARBA" id="ARBA00022737"/>
    </source>
</evidence>
<feature type="domain" description="RRM" evidence="6">
    <location>
        <begin position="110"/>
        <end position="188"/>
    </location>
</feature>
<dbReference type="HOGENOM" id="CLU_365846_0_0_1"/>
<dbReference type="OrthoDB" id="19742at2759"/>
<dbReference type="Gene3D" id="1.10.1900.10">
    <property type="entry name" value="c-terminal domain of poly(a) binding protein"/>
    <property type="match status" value="1"/>
</dbReference>
<evidence type="ECO:0000313" key="8">
    <source>
        <dbReference type="EMBL" id="EAR94512.1"/>
    </source>
</evidence>
<dbReference type="RefSeq" id="XP_001014870.1">
    <property type="nucleotide sequence ID" value="XM_001014870.1"/>
</dbReference>
<feature type="compositionally biased region" description="Low complexity" evidence="5">
    <location>
        <begin position="571"/>
        <end position="593"/>
    </location>
</feature>
<evidence type="ECO:0000256" key="1">
    <source>
        <dbReference type="ARBA" id="ARBA00008557"/>
    </source>
</evidence>
<accession>Q23D16</accession>
<sequence length="763" mass="87105">MSKPEAAFDASKVQTQIGLRIRDLPESCTDELLFAQVFQKLKIDTKKVKAYKVKGHKTFFNCLGNGIVYFDSEEAAQDAMSKMIGFQLHNKVISCSLMMPTSDLKLKNGKNIYVKNLKSTVTQKQFYDAAHAHGQVLSILLKQNSLGKQDGYATYKSQTSAESAEKNGLKIEETVYSAKILKEEDNKNKRGVMNTNSRNIELHFDTPLVCEGFDDADFENQLRAQIVEKFQLHPTSLFVWGTRARHFSRNSEQTLQDSFNLVNSEVTQACGNPVNGVHACHEKPVGTSCPVLNYFHKKAFVCFDIKAEAQEFLNKFYANYVSETSQNETDKQLFNFSFKKGDKEVKVATVRCVPETANKEDKKYKELEERLNPRVLDKSFIFLKNLKKDITVEQIVKSIEDNAQTKVVSVKLSTPTQATFIRDASKTTDTKFATIQLQDMSKANEFITKFKQEPTIRDKFNDIFENYKYANYLAPKKMHKQDLKEKNEKSKKQQGNKSSLPPNAFPIPPQFFYNLFNNQMAFPNPKNIMPMFPFPGRQPMTFPIGGYSNNNNFKNQQNNQNRNTSQPHNTQFNNQQPNRQYNNNFQGNFNKGNTRANTVGQNRGYNYNNNKLQQNIGGDQKKSFNQRGTATYNHQRQQQPHDKNRNNLQKPTDLPEKKVQAPKAPAPKAPAPAPKQQLYIPKIEDLVDKTDEQKKQLLGKPLMEKVGQSLPEHQKPLAGKITNLLLDFEIYEPEEIISMLSNADELKENIGTALELIQENTAQ</sequence>
<dbReference type="PANTHER" id="PTHR24012">
    <property type="entry name" value="RNA BINDING PROTEIN"/>
    <property type="match status" value="1"/>
</dbReference>
<evidence type="ECO:0000313" key="9">
    <source>
        <dbReference type="Proteomes" id="UP000009168"/>
    </source>
</evidence>
<evidence type="ECO:0000259" key="6">
    <source>
        <dbReference type="PROSITE" id="PS50102"/>
    </source>
</evidence>
<comment type="similarity">
    <text evidence="1">Belongs to the polyadenylate-binding protein type-1 family.</text>
</comment>
<keyword evidence="9" id="KW-1185">Reference proteome</keyword>
<dbReference type="InterPro" id="IPR036053">
    <property type="entry name" value="PABP-dom"/>
</dbReference>
<dbReference type="InterPro" id="IPR000504">
    <property type="entry name" value="RRM_dom"/>
</dbReference>
<feature type="compositionally biased region" description="Pro residues" evidence="5">
    <location>
        <begin position="664"/>
        <end position="673"/>
    </location>
</feature>
<feature type="compositionally biased region" description="Low complexity" evidence="5">
    <location>
        <begin position="549"/>
        <end position="563"/>
    </location>
</feature>
<feature type="region of interest" description="Disordered" evidence="5">
    <location>
        <begin position="478"/>
        <end position="504"/>
    </location>
</feature>
<feature type="compositionally biased region" description="Polar residues" evidence="5">
    <location>
        <begin position="594"/>
        <end position="638"/>
    </location>
</feature>
<dbReference type="InterPro" id="IPR035979">
    <property type="entry name" value="RBD_domain_sf"/>
</dbReference>
<dbReference type="PROSITE" id="PS50102">
    <property type="entry name" value="RRM"/>
    <property type="match status" value="1"/>
</dbReference>
<dbReference type="eggNOG" id="KOG0123">
    <property type="taxonomic scope" value="Eukaryota"/>
</dbReference>
<dbReference type="Gene3D" id="3.30.70.330">
    <property type="match status" value="2"/>
</dbReference>
<evidence type="ECO:0000256" key="3">
    <source>
        <dbReference type="ARBA" id="ARBA00022884"/>
    </source>
</evidence>
<dbReference type="SMART" id="SM00517">
    <property type="entry name" value="PolyA"/>
    <property type="match status" value="1"/>
</dbReference>
<protein>
    <submittedName>
        <fullName evidence="8">RNA recognition motif protein</fullName>
    </submittedName>
</protein>
<evidence type="ECO:0000256" key="4">
    <source>
        <dbReference type="PROSITE-ProRule" id="PRU00176"/>
    </source>
</evidence>
<feature type="compositionally biased region" description="Basic and acidic residues" evidence="5">
    <location>
        <begin position="480"/>
        <end position="491"/>
    </location>
</feature>
<dbReference type="InterPro" id="IPR012677">
    <property type="entry name" value="Nucleotide-bd_a/b_plait_sf"/>
</dbReference>
<dbReference type="CDD" id="cd00590">
    <property type="entry name" value="RRM_SF"/>
    <property type="match status" value="2"/>
</dbReference>
<reference evidence="9" key="1">
    <citation type="journal article" date="2006" name="PLoS Biol.">
        <title>Macronuclear genome sequence of the ciliate Tetrahymena thermophila, a model eukaryote.</title>
        <authorList>
            <person name="Eisen J.A."/>
            <person name="Coyne R.S."/>
            <person name="Wu M."/>
            <person name="Wu D."/>
            <person name="Thiagarajan M."/>
            <person name="Wortman J.R."/>
            <person name="Badger J.H."/>
            <person name="Ren Q."/>
            <person name="Amedeo P."/>
            <person name="Jones K.M."/>
            <person name="Tallon L.J."/>
            <person name="Delcher A.L."/>
            <person name="Salzberg S.L."/>
            <person name="Silva J.C."/>
            <person name="Haas B.J."/>
            <person name="Majoros W.H."/>
            <person name="Farzad M."/>
            <person name="Carlton J.M."/>
            <person name="Smith R.K. Jr."/>
            <person name="Garg J."/>
            <person name="Pearlman R.E."/>
            <person name="Karrer K.M."/>
            <person name="Sun L."/>
            <person name="Manning G."/>
            <person name="Elde N.C."/>
            <person name="Turkewitz A.P."/>
            <person name="Asai D.J."/>
            <person name="Wilkes D.E."/>
            <person name="Wang Y."/>
            <person name="Cai H."/>
            <person name="Collins K."/>
            <person name="Stewart B.A."/>
            <person name="Lee S.R."/>
            <person name="Wilamowska K."/>
            <person name="Weinberg Z."/>
            <person name="Ruzzo W.L."/>
            <person name="Wloga D."/>
            <person name="Gaertig J."/>
            <person name="Frankel J."/>
            <person name="Tsao C.-C."/>
            <person name="Gorovsky M.A."/>
            <person name="Keeling P.J."/>
            <person name="Waller R.F."/>
            <person name="Patron N.J."/>
            <person name="Cherry J.M."/>
            <person name="Stover N.A."/>
            <person name="Krieger C.J."/>
            <person name="del Toro C."/>
            <person name="Ryder H.F."/>
            <person name="Williamson S.C."/>
            <person name="Barbeau R.A."/>
            <person name="Hamilton E.P."/>
            <person name="Orias E."/>
        </authorList>
    </citation>
    <scope>NUCLEOTIDE SEQUENCE [LARGE SCALE GENOMIC DNA]</scope>
    <source>
        <strain evidence="9">SB210</strain>
    </source>
</reference>
<name>Q23D16_TETTS</name>
<dbReference type="InterPro" id="IPR002004">
    <property type="entry name" value="PABP_HYD_C"/>
</dbReference>
<dbReference type="PROSITE" id="PS51309">
    <property type="entry name" value="PABC"/>
    <property type="match status" value="1"/>
</dbReference>
<keyword evidence="2" id="KW-0677">Repeat</keyword>
<feature type="region of interest" description="Disordered" evidence="5">
    <location>
        <begin position="542"/>
        <end position="673"/>
    </location>
</feature>
<dbReference type="GeneID" id="7829157"/>
<dbReference type="Pfam" id="PF00076">
    <property type="entry name" value="RRM_1"/>
    <property type="match status" value="1"/>
</dbReference>
<gene>
    <name evidence="8" type="ORF">TTHERM_00051730</name>
</gene>
<dbReference type="OMA" id="HACHEKP"/>
<dbReference type="SMART" id="SM00360">
    <property type="entry name" value="RRM"/>
    <property type="match status" value="2"/>
</dbReference>
<dbReference type="KEGG" id="tet:TTHERM_00051730"/>
<dbReference type="InParanoid" id="Q23D16"/>
<dbReference type="EMBL" id="GG662712">
    <property type="protein sequence ID" value="EAR94512.1"/>
    <property type="molecule type" value="Genomic_DNA"/>
</dbReference>
<dbReference type="GO" id="GO:0003723">
    <property type="term" value="F:RNA binding"/>
    <property type="evidence" value="ECO:0007669"/>
    <property type="project" value="UniProtKB-UniRule"/>
</dbReference>
<evidence type="ECO:0000259" key="7">
    <source>
        <dbReference type="PROSITE" id="PS51309"/>
    </source>
</evidence>
<dbReference type="STRING" id="312017.Q23D16"/>
<proteinExistence type="inferred from homology"/>
<dbReference type="AlphaFoldDB" id="Q23D16"/>
<dbReference type="SUPFAM" id="SSF54928">
    <property type="entry name" value="RNA-binding domain, RBD"/>
    <property type="match status" value="1"/>
</dbReference>
<feature type="domain" description="PABC" evidence="7">
    <location>
        <begin position="678"/>
        <end position="762"/>
    </location>
</feature>
<dbReference type="SUPFAM" id="SSF63570">
    <property type="entry name" value="PABC (PABP) domain"/>
    <property type="match status" value="1"/>
</dbReference>
<keyword evidence="3 4" id="KW-0694">RNA-binding</keyword>
<dbReference type="Proteomes" id="UP000009168">
    <property type="component" value="Unassembled WGS sequence"/>
</dbReference>